<dbReference type="HOGENOM" id="CLU_1011320_0_0_0"/>
<evidence type="ECO:0000313" key="2">
    <source>
        <dbReference type="EMBL" id="CCQ91903.1"/>
    </source>
</evidence>
<dbReference type="Proteomes" id="UP000011704">
    <property type="component" value="Unassembled WGS sequence"/>
</dbReference>
<accession>M1Z1L8</accession>
<reference evidence="2 3" key="1">
    <citation type="journal article" date="2013" name="Front. Microbiol.">
        <title>The genome of Nitrospina gracilis illuminates the metabolism and evolution of the major marine nitrite oxidizer.</title>
        <authorList>
            <person name="Luecker S."/>
            <person name="Nowka B."/>
            <person name="Rattei T."/>
            <person name="Spieck E."/>
            <person name="and Daims H."/>
        </authorList>
    </citation>
    <scope>NUCLEOTIDE SEQUENCE [LARGE SCALE GENOMIC DNA]</scope>
    <source>
        <strain evidence="2 3">3/211</strain>
    </source>
</reference>
<gene>
    <name evidence="2" type="ORF">NITGR_90042</name>
</gene>
<evidence type="ECO:0000256" key="1">
    <source>
        <dbReference type="SAM" id="Phobius"/>
    </source>
</evidence>
<dbReference type="RefSeq" id="WP_005011238.1">
    <property type="nucleotide sequence ID" value="NZ_HG422173.1"/>
</dbReference>
<evidence type="ECO:0000313" key="3">
    <source>
        <dbReference type="Proteomes" id="UP000011704"/>
    </source>
</evidence>
<protein>
    <submittedName>
        <fullName evidence="2">Uncharacterized protein</fullName>
    </submittedName>
</protein>
<keyword evidence="1" id="KW-0472">Membrane</keyword>
<dbReference type="EMBL" id="CAQJ01000099">
    <property type="protein sequence ID" value="CCQ91903.1"/>
    <property type="molecule type" value="Genomic_DNA"/>
</dbReference>
<feature type="transmembrane region" description="Helical" evidence="1">
    <location>
        <begin position="21"/>
        <end position="49"/>
    </location>
</feature>
<keyword evidence="3" id="KW-1185">Reference proteome</keyword>
<dbReference type="AlphaFoldDB" id="M1Z1L8"/>
<keyword evidence="1" id="KW-1133">Transmembrane helix</keyword>
<proteinExistence type="predicted"/>
<dbReference type="InParanoid" id="M1Z1L8"/>
<sequence length="275" mass="32835">MNWTQITSRFKFKLPRIRFSVLLLEKLIIAGFYASLMFIAFGVMAYYYFQPYFQSLKNKDAFRYQQAVGEIKELHFLEAFRQFSELEDIEMKKLYLERYERWQKQFKQDPKFRLEQRRERKETMEKAREARLEDHAKAVSNIRYTNRLSSMLAERLRWGQAGPWEKGLILREKCVYYLKQEQSERVSTPQGEYQSSLVETFQDTRLGGMTPELFCADLIPLEDNPRAIGHAFEKLKEKLDYFKYLQLLGEIGMKESEVFTFTEKLEGMTEDLAGT</sequence>
<organism evidence="2 3">
    <name type="scientific">Nitrospina gracilis (strain 3/211)</name>
    <dbReference type="NCBI Taxonomy" id="1266370"/>
    <lineage>
        <taxon>Bacteria</taxon>
        <taxon>Pseudomonadati</taxon>
        <taxon>Nitrospinota/Tectimicrobiota group</taxon>
        <taxon>Nitrospinota</taxon>
        <taxon>Nitrospinia</taxon>
        <taxon>Nitrospinales</taxon>
        <taxon>Nitrospinaceae</taxon>
        <taxon>Nitrospina</taxon>
    </lineage>
</organism>
<comment type="caution">
    <text evidence="2">The sequence shown here is derived from an EMBL/GenBank/DDBJ whole genome shotgun (WGS) entry which is preliminary data.</text>
</comment>
<keyword evidence="1" id="KW-0812">Transmembrane</keyword>
<dbReference type="STRING" id="1266370.NITGR_90042"/>
<name>M1Z1L8_NITG3</name>